<reference evidence="1" key="2">
    <citation type="journal article" date="2021" name="PeerJ">
        <title>Extensive microbial diversity within the chicken gut microbiome revealed by metagenomics and culture.</title>
        <authorList>
            <person name="Gilroy R."/>
            <person name="Ravi A."/>
            <person name="Getino M."/>
            <person name="Pursley I."/>
            <person name="Horton D.L."/>
            <person name="Alikhan N.F."/>
            <person name="Baker D."/>
            <person name="Gharbi K."/>
            <person name="Hall N."/>
            <person name="Watson M."/>
            <person name="Adriaenssens E.M."/>
            <person name="Foster-Nyarko E."/>
            <person name="Jarju S."/>
            <person name="Secka A."/>
            <person name="Antonio M."/>
            <person name="Oren A."/>
            <person name="Chaudhuri R.R."/>
            <person name="La Ragione R."/>
            <person name="Hildebrand F."/>
            <person name="Pallen M.J."/>
        </authorList>
    </citation>
    <scope>NUCLEOTIDE SEQUENCE</scope>
    <source>
        <strain evidence="1">G3-3990</strain>
    </source>
</reference>
<dbReference type="AlphaFoldDB" id="A0A9D9HU65"/>
<evidence type="ECO:0000313" key="2">
    <source>
        <dbReference type="Proteomes" id="UP000823641"/>
    </source>
</evidence>
<accession>A0A9D9HU65</accession>
<gene>
    <name evidence="1" type="ORF">IAA73_06560</name>
</gene>
<dbReference type="Proteomes" id="UP000823641">
    <property type="component" value="Unassembled WGS sequence"/>
</dbReference>
<dbReference type="PROSITE" id="PS51257">
    <property type="entry name" value="PROKAR_LIPOPROTEIN"/>
    <property type="match status" value="1"/>
</dbReference>
<proteinExistence type="predicted"/>
<organism evidence="1 2">
    <name type="scientific">Candidatus Gallipaludibacter merdavium</name>
    <dbReference type="NCBI Taxonomy" id="2840839"/>
    <lineage>
        <taxon>Bacteria</taxon>
        <taxon>Pseudomonadati</taxon>
        <taxon>Bacteroidota</taxon>
        <taxon>Bacteroidia</taxon>
        <taxon>Bacteroidales</taxon>
        <taxon>Candidatus Gallipaludibacter</taxon>
    </lineage>
</organism>
<evidence type="ECO:0000313" key="1">
    <source>
        <dbReference type="EMBL" id="MBO8459973.1"/>
    </source>
</evidence>
<reference evidence="1" key="1">
    <citation type="submission" date="2020-10" db="EMBL/GenBank/DDBJ databases">
        <authorList>
            <person name="Gilroy R."/>
        </authorList>
    </citation>
    <scope>NUCLEOTIDE SEQUENCE</scope>
    <source>
        <strain evidence="1">G3-3990</strain>
    </source>
</reference>
<dbReference type="EMBL" id="JADIMG010000066">
    <property type="protein sequence ID" value="MBO8459973.1"/>
    <property type="molecule type" value="Genomic_DNA"/>
</dbReference>
<sequence>MTKLFTMIGVALFLMTACVNDGKPRMSETERARYDSTLMVVQDLERALDGAYSADLSQQKRLWEASQNLYYNYNPMDMDSAAIALCQQLKDRIRSLYISINETLEDIAKTQMLIAVDKSDYLMETTEAFPLYLHKDDVLRFNVSMEKPCNVRIYNADSRSLLKSYMGKTTVNDTLLIKNTAIYLVEVNPRTTQYASLGIAYSVPTLERYMHPQLVETEMVEGQKGSFRVLSTKGINMKDIFDEPRSFTLRSQFKSIFSGNSRALVALQIPKGATDVMYSLRISTSEQARSADGEFYDNMSTSYRKIRFLGLPLYESQRGIGLLGQLLDDNRPLREEDAYCDMYVFADPSQARRFQNGESTSELKYNVDYSTMGTQSCNGRIPTQGLRTIYLGFENARLRYTTYIWVEAVAAIPVTEYFQAKYTVVDMPL</sequence>
<comment type="caution">
    <text evidence="1">The sequence shown here is derived from an EMBL/GenBank/DDBJ whole genome shotgun (WGS) entry which is preliminary data.</text>
</comment>
<protein>
    <submittedName>
        <fullName evidence="1">Uncharacterized protein</fullName>
    </submittedName>
</protein>
<name>A0A9D9HU65_9BACT</name>